<reference evidence="1" key="1">
    <citation type="submission" date="2019-08" db="EMBL/GenBank/DDBJ databases">
        <title>Reference gene set and small RNA set construction with multiple tissues from Davidia involucrata Baill.</title>
        <authorList>
            <person name="Yang H."/>
            <person name="Zhou C."/>
            <person name="Li G."/>
            <person name="Wang J."/>
            <person name="Gao P."/>
            <person name="Wang M."/>
            <person name="Wang R."/>
            <person name="Zhao Y."/>
        </authorList>
    </citation>
    <scope>NUCLEOTIDE SEQUENCE</scope>
    <source>
        <tissue evidence="1">Mixed with DoveR01_LX</tissue>
    </source>
</reference>
<gene>
    <name evidence="1" type="ORF">Din_015122</name>
</gene>
<evidence type="ECO:0000313" key="1">
    <source>
        <dbReference type="EMBL" id="MPA45681.1"/>
    </source>
</evidence>
<name>A0A5B6ZQI9_DAVIN</name>
<dbReference type="EMBL" id="GHES01015122">
    <property type="protein sequence ID" value="MPA45681.1"/>
    <property type="molecule type" value="Transcribed_RNA"/>
</dbReference>
<protein>
    <submittedName>
        <fullName evidence="1">Uncharacterized protein</fullName>
    </submittedName>
</protein>
<dbReference type="AlphaFoldDB" id="A0A5B6ZQI9"/>
<organism evidence="1">
    <name type="scientific">Davidia involucrata</name>
    <name type="common">Dove tree</name>
    <dbReference type="NCBI Taxonomy" id="16924"/>
    <lineage>
        <taxon>Eukaryota</taxon>
        <taxon>Viridiplantae</taxon>
        <taxon>Streptophyta</taxon>
        <taxon>Embryophyta</taxon>
        <taxon>Tracheophyta</taxon>
        <taxon>Spermatophyta</taxon>
        <taxon>Magnoliopsida</taxon>
        <taxon>eudicotyledons</taxon>
        <taxon>Gunneridae</taxon>
        <taxon>Pentapetalae</taxon>
        <taxon>asterids</taxon>
        <taxon>Cornales</taxon>
        <taxon>Nyssaceae</taxon>
        <taxon>Davidia</taxon>
    </lineage>
</organism>
<proteinExistence type="predicted"/>
<sequence>MQTLLIATEESHILLRLFNGSIQTLDSIKDRIGHIFANTYCGKSNIYLVDKRHDVPLPSALQDFIVTVGNQYQLETKDWFSQNKDYNDKRSSQAVFNALDAMLKGSLDRLKTMRSAFDYL</sequence>
<accession>A0A5B6ZQI9</accession>